<dbReference type="STRING" id="231916.A0A409X536"/>
<protein>
    <submittedName>
        <fullName evidence="2">Uncharacterized protein</fullName>
    </submittedName>
</protein>
<reference evidence="2 3" key="1">
    <citation type="journal article" date="2018" name="Evol. Lett.">
        <title>Horizontal gene cluster transfer increased hallucinogenic mushroom diversity.</title>
        <authorList>
            <person name="Reynolds H.T."/>
            <person name="Vijayakumar V."/>
            <person name="Gluck-Thaler E."/>
            <person name="Korotkin H.B."/>
            <person name="Matheny P.B."/>
            <person name="Slot J.C."/>
        </authorList>
    </citation>
    <scope>NUCLEOTIDE SEQUENCE [LARGE SCALE GENOMIC DNA]</scope>
    <source>
        <strain evidence="2 3">SRW20</strain>
    </source>
</reference>
<accession>A0A409X536</accession>
<organism evidence="2 3">
    <name type="scientific">Gymnopilus dilepis</name>
    <dbReference type="NCBI Taxonomy" id="231916"/>
    <lineage>
        <taxon>Eukaryota</taxon>
        <taxon>Fungi</taxon>
        <taxon>Dikarya</taxon>
        <taxon>Basidiomycota</taxon>
        <taxon>Agaricomycotina</taxon>
        <taxon>Agaricomycetes</taxon>
        <taxon>Agaricomycetidae</taxon>
        <taxon>Agaricales</taxon>
        <taxon>Agaricineae</taxon>
        <taxon>Hymenogastraceae</taxon>
        <taxon>Gymnopilus</taxon>
    </lineage>
</organism>
<proteinExistence type="predicted"/>
<feature type="compositionally biased region" description="Polar residues" evidence="1">
    <location>
        <begin position="205"/>
        <end position="216"/>
    </location>
</feature>
<evidence type="ECO:0000313" key="3">
    <source>
        <dbReference type="Proteomes" id="UP000284706"/>
    </source>
</evidence>
<feature type="region of interest" description="Disordered" evidence="1">
    <location>
        <begin position="201"/>
        <end position="270"/>
    </location>
</feature>
<feature type="non-terminal residue" evidence="2">
    <location>
        <position position="632"/>
    </location>
</feature>
<keyword evidence="3" id="KW-1185">Reference proteome</keyword>
<feature type="compositionally biased region" description="Basic and acidic residues" evidence="1">
    <location>
        <begin position="220"/>
        <end position="230"/>
    </location>
</feature>
<dbReference type="Proteomes" id="UP000284706">
    <property type="component" value="Unassembled WGS sequence"/>
</dbReference>
<gene>
    <name evidence="2" type="ORF">CVT26_000375</name>
</gene>
<dbReference type="InParanoid" id="A0A409X536"/>
<evidence type="ECO:0000256" key="1">
    <source>
        <dbReference type="SAM" id="MobiDB-lite"/>
    </source>
</evidence>
<comment type="caution">
    <text evidence="2">The sequence shown here is derived from an EMBL/GenBank/DDBJ whole genome shotgun (WGS) entry which is preliminary data.</text>
</comment>
<feature type="compositionally biased region" description="Basic and acidic residues" evidence="1">
    <location>
        <begin position="238"/>
        <end position="255"/>
    </location>
</feature>
<name>A0A409X536_9AGAR</name>
<dbReference type="OrthoDB" id="3260546at2759"/>
<dbReference type="AlphaFoldDB" id="A0A409X536"/>
<dbReference type="EMBL" id="NHYE01004184">
    <property type="protein sequence ID" value="PPQ85918.1"/>
    <property type="molecule type" value="Genomic_DNA"/>
</dbReference>
<sequence>MDPDDPPDSSSILKLPRRHEAAPKFDGQPLSLLRYLEEIYVLGKVSHYSDSEIIEAAIFYIPDEDYELWSQLPEASGDSWEAFKTAVVELYPGADGDRKYSFRDLEDLIEKSSSEPANNIDQFGTFYRDFIRVSSFLKRKSRLTDHEAAKFFLLGLHIDFRKSVRERLRLKNPDHHPDDPWTLKEVADAAIFVISPYTVHEVKSPSPSQEPNLSNKVRSRSQDPEPRDTHQTPSFEPRTTEKPDYALSTPEREVSSRTFGKVSVPEESMDGLGTSYIDLAENCRTGVTYANAPCAQSATTASKDVISTHHETQDPNAFADPPSLEFPRCPRPRSFETVVAAVQSESYEEEKDSHEEQTPVNVKDRVQENCSLKIKPEPHKPRVLKIEFCFAVLQIQRILEFLCHFAPIDNRVIHDTSDDTRLPLTKHGPRQEDMKFSLACPKALECDPSLLLTLGRKFVETAPDRSSKGQIKFSPTLFQSNYTPQVACLPRSQPNIQGVHNDPSCSIDEMTFGFDKDNPTSTSSHLEISTALWKIVLEVNLRKSLGDGDPNHFKFPPGIDLESQNRCQVSILSTSFSIYSEKLSLILTSLLRAYLLEEDKVFKNSSVIKLLPPVVKTSSSSVLHFQHRSRHG</sequence>
<evidence type="ECO:0000313" key="2">
    <source>
        <dbReference type="EMBL" id="PPQ85918.1"/>
    </source>
</evidence>